<dbReference type="OrthoDB" id="5401170at2759"/>
<keyword evidence="2" id="KW-1185">Reference proteome</keyword>
<protein>
    <recommendedName>
        <fullName evidence="3">Aminoglycoside phosphotransferase domain-containing protein</fullName>
    </recommendedName>
</protein>
<dbReference type="SUPFAM" id="SSF56112">
    <property type="entry name" value="Protein kinase-like (PK-like)"/>
    <property type="match status" value="1"/>
</dbReference>
<gene>
    <name evidence="1" type="ORF">BCR34DRAFT_611411</name>
</gene>
<comment type="caution">
    <text evidence="1">The sequence shown here is derived from an EMBL/GenBank/DDBJ whole genome shotgun (WGS) entry which is preliminary data.</text>
</comment>
<organism evidence="1 2">
    <name type="scientific">Clohesyomyces aquaticus</name>
    <dbReference type="NCBI Taxonomy" id="1231657"/>
    <lineage>
        <taxon>Eukaryota</taxon>
        <taxon>Fungi</taxon>
        <taxon>Dikarya</taxon>
        <taxon>Ascomycota</taxon>
        <taxon>Pezizomycotina</taxon>
        <taxon>Dothideomycetes</taxon>
        <taxon>Pleosporomycetidae</taxon>
        <taxon>Pleosporales</taxon>
        <taxon>Lindgomycetaceae</taxon>
        <taxon>Clohesyomyces</taxon>
    </lineage>
</organism>
<evidence type="ECO:0008006" key="3">
    <source>
        <dbReference type="Google" id="ProtNLM"/>
    </source>
</evidence>
<dbReference type="EMBL" id="MCFA01000017">
    <property type="protein sequence ID" value="ORY16536.1"/>
    <property type="molecule type" value="Genomic_DNA"/>
</dbReference>
<evidence type="ECO:0000313" key="2">
    <source>
        <dbReference type="Proteomes" id="UP000193144"/>
    </source>
</evidence>
<dbReference type="AlphaFoldDB" id="A0A1Y2A209"/>
<dbReference type="InterPro" id="IPR011009">
    <property type="entry name" value="Kinase-like_dom_sf"/>
</dbReference>
<name>A0A1Y2A209_9PLEO</name>
<evidence type="ECO:0000313" key="1">
    <source>
        <dbReference type="EMBL" id="ORY16536.1"/>
    </source>
</evidence>
<dbReference type="STRING" id="1231657.A0A1Y2A209"/>
<proteinExistence type="predicted"/>
<dbReference type="Proteomes" id="UP000193144">
    <property type="component" value="Unassembled WGS sequence"/>
</dbReference>
<dbReference type="Gene3D" id="1.10.510.10">
    <property type="entry name" value="Transferase(Phosphotransferase) domain 1"/>
    <property type="match status" value="1"/>
</dbReference>
<reference evidence="1 2" key="1">
    <citation type="submission" date="2016-07" db="EMBL/GenBank/DDBJ databases">
        <title>Pervasive Adenine N6-methylation of Active Genes in Fungi.</title>
        <authorList>
            <consortium name="DOE Joint Genome Institute"/>
            <person name="Mondo S.J."/>
            <person name="Dannebaum R.O."/>
            <person name="Kuo R.C."/>
            <person name="Labutti K."/>
            <person name="Haridas S."/>
            <person name="Kuo A."/>
            <person name="Salamov A."/>
            <person name="Ahrendt S.R."/>
            <person name="Lipzen A."/>
            <person name="Sullivan W."/>
            <person name="Andreopoulos W.B."/>
            <person name="Clum A."/>
            <person name="Lindquist E."/>
            <person name="Daum C."/>
            <person name="Ramamoorthy G.K."/>
            <person name="Gryganskyi A."/>
            <person name="Culley D."/>
            <person name="Magnuson J.K."/>
            <person name="James T.Y."/>
            <person name="O'Malley M.A."/>
            <person name="Stajich J.E."/>
            <person name="Spatafora J.W."/>
            <person name="Visel A."/>
            <person name="Grigoriev I.V."/>
        </authorList>
    </citation>
    <scope>NUCLEOTIDE SEQUENCE [LARGE SCALE GENOMIC DNA]</scope>
    <source>
        <strain evidence="1 2">CBS 115471</strain>
    </source>
</reference>
<accession>A0A1Y2A209</accession>
<sequence>MVGGYITYILMTKVPGKRIRPDEFSSLSLKERHEIRKAFKEALHAVWKCGVYPRDSTMRNVVWDEQERKCYIVDFEDVEFVPTEVAVSRWNDLEYIWWNLADSVEEHKLQGSKASSEQIS</sequence>